<organism evidence="1">
    <name type="scientific">Fusarium oxysporum f. sp. pisi HDV247</name>
    <dbReference type="NCBI Taxonomy" id="1080344"/>
    <lineage>
        <taxon>Eukaryota</taxon>
        <taxon>Fungi</taxon>
        <taxon>Dikarya</taxon>
        <taxon>Ascomycota</taxon>
        <taxon>Pezizomycotina</taxon>
        <taxon>Sordariomycetes</taxon>
        <taxon>Hypocreomycetidae</taxon>
        <taxon>Hypocreales</taxon>
        <taxon>Nectriaceae</taxon>
        <taxon>Fusarium</taxon>
        <taxon>Fusarium oxysporum species complex</taxon>
    </lineage>
</organism>
<proteinExistence type="predicted"/>
<sequence>MRAGLETYDQYLEIAAENLIWTNPDQRAMLFVKPELGFILLATYCQSGQS</sequence>
<protein>
    <submittedName>
        <fullName evidence="1">Uncharacterized protein</fullName>
    </submittedName>
</protein>
<accession>W9PD15</accession>
<dbReference type="Proteomes" id="UP000030751">
    <property type="component" value="Unassembled WGS sequence"/>
</dbReference>
<dbReference type="AlphaFoldDB" id="W9PD15"/>
<reference evidence="1" key="1">
    <citation type="submission" date="2011-10" db="EMBL/GenBank/DDBJ databases">
        <title>The Genome Sequence of Fusarium oxysporum HDV247.</title>
        <authorList>
            <consortium name="The Broad Institute Genome Sequencing Platform"/>
            <person name="Ma L.-J."/>
            <person name="Gale L.R."/>
            <person name="Schwartz D.C."/>
            <person name="Zhou S."/>
            <person name="Corby-Kistler H."/>
            <person name="Young S.K."/>
            <person name="Zeng Q."/>
            <person name="Gargeya S."/>
            <person name="Fitzgerald M."/>
            <person name="Haas B."/>
            <person name="Abouelleil A."/>
            <person name="Alvarado L."/>
            <person name="Arachchi H.M."/>
            <person name="Berlin A."/>
            <person name="Brown A."/>
            <person name="Chapman S.B."/>
            <person name="Chen Z."/>
            <person name="Dunbar C."/>
            <person name="Freedman E."/>
            <person name="Gearin G."/>
            <person name="Goldberg J."/>
            <person name="Griggs A."/>
            <person name="Gujja S."/>
            <person name="Heiman D."/>
            <person name="Howarth C."/>
            <person name="Larson L."/>
            <person name="Lui A."/>
            <person name="MacDonald P.J.P."/>
            <person name="Montmayeur A."/>
            <person name="Murphy C."/>
            <person name="Neiman D."/>
            <person name="Pearson M."/>
            <person name="Priest M."/>
            <person name="Roberts A."/>
            <person name="Saif S."/>
            <person name="Shea T."/>
            <person name="Shenoy N."/>
            <person name="Sisk P."/>
            <person name="Stolte C."/>
            <person name="Sykes S."/>
            <person name="Wortman J."/>
            <person name="Nusbaum C."/>
            <person name="Birren B."/>
        </authorList>
    </citation>
    <scope>NUCLEOTIDE SEQUENCE [LARGE SCALE GENOMIC DNA]</scope>
    <source>
        <strain evidence="1">HDV247</strain>
    </source>
</reference>
<evidence type="ECO:0000313" key="1">
    <source>
        <dbReference type="EMBL" id="EXA43074.1"/>
    </source>
</evidence>
<dbReference type="EMBL" id="JH650972">
    <property type="protein sequence ID" value="EXA43074.1"/>
    <property type="molecule type" value="Genomic_DNA"/>
</dbReference>
<dbReference type="HOGENOM" id="CLU_3125087_0_0_1"/>
<reference evidence="1" key="2">
    <citation type="submission" date="2012-05" db="EMBL/GenBank/DDBJ databases">
        <title>Annotation of the Genome Sequence of Fusarium oxysporum HDV247.</title>
        <authorList>
            <consortium name="The Broad Institute Genomics Platform"/>
            <person name="Ma L.-J."/>
            <person name="Corby-Kistler H."/>
            <person name="Broz K."/>
            <person name="Gale L.R."/>
            <person name="Jonkers W."/>
            <person name="O'Donnell K."/>
            <person name="Ploetz R."/>
            <person name="Steinberg C."/>
            <person name="Schwartz D.C."/>
            <person name="VanEtten H."/>
            <person name="Zhou S."/>
            <person name="Young S.K."/>
            <person name="Zeng Q."/>
            <person name="Gargeya S."/>
            <person name="Fitzgerald M."/>
            <person name="Abouelleil A."/>
            <person name="Alvarado L."/>
            <person name="Chapman S.B."/>
            <person name="Gainer-Dewar J."/>
            <person name="Goldberg J."/>
            <person name="Griggs A."/>
            <person name="Gujja S."/>
            <person name="Hansen M."/>
            <person name="Howarth C."/>
            <person name="Imamovic A."/>
            <person name="Ireland A."/>
            <person name="Larimer J."/>
            <person name="McCowan C."/>
            <person name="Murphy C."/>
            <person name="Pearson M."/>
            <person name="Poon T.W."/>
            <person name="Priest M."/>
            <person name="Roberts A."/>
            <person name="Saif S."/>
            <person name="Shea T."/>
            <person name="Sykes S."/>
            <person name="Wortman J."/>
            <person name="Nusbaum C."/>
            <person name="Birren B."/>
        </authorList>
    </citation>
    <scope>NUCLEOTIDE SEQUENCE</scope>
    <source>
        <strain evidence="1">HDV247</strain>
    </source>
</reference>
<gene>
    <name evidence="1" type="ORF">FOVG_08104</name>
</gene>
<name>W9PD15_FUSOX</name>